<gene>
    <name evidence="3" type="ORF">DEA37_0009128</name>
</gene>
<dbReference type="Gene3D" id="3.20.20.80">
    <property type="entry name" value="Glycosidases"/>
    <property type="match status" value="1"/>
</dbReference>
<dbReference type="GO" id="GO:0005975">
    <property type="term" value="P:carbohydrate metabolic process"/>
    <property type="evidence" value="ECO:0007669"/>
    <property type="project" value="InterPro"/>
</dbReference>
<organism evidence="3 4">
    <name type="scientific">Paragonimus westermani</name>
    <dbReference type="NCBI Taxonomy" id="34504"/>
    <lineage>
        <taxon>Eukaryota</taxon>
        <taxon>Metazoa</taxon>
        <taxon>Spiralia</taxon>
        <taxon>Lophotrochozoa</taxon>
        <taxon>Platyhelminthes</taxon>
        <taxon>Trematoda</taxon>
        <taxon>Digenea</taxon>
        <taxon>Plagiorchiida</taxon>
        <taxon>Troglotremata</taxon>
        <taxon>Troglotrematidae</taxon>
        <taxon>Paragonimus</taxon>
    </lineage>
</organism>
<dbReference type="Proteomes" id="UP000324629">
    <property type="component" value="Unassembled WGS sequence"/>
</dbReference>
<proteinExistence type="inferred from homology"/>
<keyword evidence="4" id="KW-1185">Reference proteome</keyword>
<dbReference type="InterPro" id="IPR017853">
    <property type="entry name" value="GH"/>
</dbReference>
<dbReference type="InterPro" id="IPR031330">
    <property type="entry name" value="Gly_Hdrlase_35_cat"/>
</dbReference>
<dbReference type="PRINTS" id="PR00742">
    <property type="entry name" value="GLHYDRLASE35"/>
</dbReference>
<dbReference type="GO" id="GO:0004553">
    <property type="term" value="F:hydrolase activity, hydrolyzing O-glycosyl compounds"/>
    <property type="evidence" value="ECO:0007669"/>
    <property type="project" value="InterPro"/>
</dbReference>
<reference evidence="3 4" key="1">
    <citation type="journal article" date="2019" name="Gigascience">
        <title>Whole-genome sequence of the oriental lung fluke Paragonimus westermani.</title>
        <authorList>
            <person name="Oey H."/>
            <person name="Zakrzewski M."/>
            <person name="Narain K."/>
            <person name="Devi K.R."/>
            <person name="Agatsuma T."/>
            <person name="Nawaratna S."/>
            <person name="Gobert G.N."/>
            <person name="Jones M.K."/>
            <person name="Ragan M.A."/>
            <person name="McManus D.P."/>
            <person name="Krause L."/>
        </authorList>
    </citation>
    <scope>NUCLEOTIDE SEQUENCE [LARGE SCALE GENOMIC DNA]</scope>
    <source>
        <strain evidence="3 4">IND2009</strain>
    </source>
</reference>
<accession>A0A5J4NKW5</accession>
<name>A0A5J4NKW5_9TREM</name>
<evidence type="ECO:0000256" key="1">
    <source>
        <dbReference type="ARBA" id="ARBA00009809"/>
    </source>
</evidence>
<protein>
    <submittedName>
        <fullName evidence="3">Beta-galactosidase</fullName>
    </submittedName>
</protein>
<dbReference type="EMBL" id="QNGE01002207">
    <property type="protein sequence ID" value="KAA3675988.1"/>
    <property type="molecule type" value="Genomic_DNA"/>
</dbReference>
<dbReference type="Pfam" id="PF01301">
    <property type="entry name" value="Glyco_hydro_35"/>
    <property type="match status" value="1"/>
</dbReference>
<comment type="caution">
    <text evidence="3">The sequence shown here is derived from an EMBL/GenBank/DDBJ whole genome shotgun (WGS) entry which is preliminary data.</text>
</comment>
<sequence length="155" mass="17648">MVGSLERIHLVFACGFAILTMNLVSTAPSLQHYGRYNDTPAGRYFTIDQHTHTFIKDGKPFQYISGSFHYFRIPSSYWLDRLQKAKAAGLDGIDMYVAWNVHSPEEGVYQFDGERNLEHFLELIHQVGLLAIVRAGPYICAEWSFVSVQIVATLF</sequence>
<dbReference type="SUPFAM" id="SSF51445">
    <property type="entry name" value="(Trans)glycosidases"/>
    <property type="match status" value="1"/>
</dbReference>
<evidence type="ECO:0000259" key="2">
    <source>
        <dbReference type="Pfam" id="PF01301"/>
    </source>
</evidence>
<evidence type="ECO:0000313" key="4">
    <source>
        <dbReference type="Proteomes" id="UP000324629"/>
    </source>
</evidence>
<evidence type="ECO:0000313" key="3">
    <source>
        <dbReference type="EMBL" id="KAA3675988.1"/>
    </source>
</evidence>
<feature type="domain" description="Glycoside hydrolase 35 catalytic" evidence="2">
    <location>
        <begin position="53"/>
        <end position="145"/>
    </location>
</feature>
<dbReference type="PANTHER" id="PTHR23421">
    <property type="entry name" value="BETA-GALACTOSIDASE RELATED"/>
    <property type="match status" value="1"/>
</dbReference>
<comment type="similarity">
    <text evidence="1">Belongs to the glycosyl hydrolase 35 family.</text>
</comment>
<dbReference type="InterPro" id="IPR001944">
    <property type="entry name" value="Glycoside_Hdrlase_35"/>
</dbReference>
<dbReference type="AlphaFoldDB" id="A0A5J4NKW5"/>